<dbReference type="AlphaFoldDB" id="A0AAE3J801"/>
<evidence type="ECO:0000313" key="4">
    <source>
        <dbReference type="Proteomes" id="UP001197875"/>
    </source>
</evidence>
<keyword evidence="4" id="KW-1185">Reference proteome</keyword>
<feature type="domain" description="AAA+ ATPase" evidence="2">
    <location>
        <begin position="28"/>
        <end position="329"/>
    </location>
</feature>
<dbReference type="Pfam" id="PF13304">
    <property type="entry name" value="AAA_21"/>
    <property type="match status" value="1"/>
</dbReference>
<dbReference type="GO" id="GO:0016887">
    <property type="term" value="F:ATP hydrolysis activity"/>
    <property type="evidence" value="ECO:0007669"/>
    <property type="project" value="InterPro"/>
</dbReference>
<accession>A0AAE3J801</accession>
<dbReference type="GO" id="GO:0005524">
    <property type="term" value="F:ATP binding"/>
    <property type="evidence" value="ECO:0007669"/>
    <property type="project" value="UniProtKB-KW"/>
</dbReference>
<dbReference type="PANTHER" id="PTHR43581">
    <property type="entry name" value="ATP/GTP PHOSPHATASE"/>
    <property type="match status" value="1"/>
</dbReference>
<feature type="coiled-coil region" evidence="1">
    <location>
        <begin position="345"/>
        <end position="392"/>
    </location>
</feature>
<proteinExistence type="predicted"/>
<dbReference type="SUPFAM" id="SSF52540">
    <property type="entry name" value="P-loop containing nucleoside triphosphate hydrolases"/>
    <property type="match status" value="1"/>
</dbReference>
<dbReference type="SMART" id="SM00382">
    <property type="entry name" value="AAA"/>
    <property type="match status" value="1"/>
</dbReference>
<dbReference type="RefSeq" id="WP_227616302.1">
    <property type="nucleotide sequence ID" value="NZ_JAJEPR010000057.1"/>
</dbReference>
<dbReference type="EMBL" id="JAJEPR010000057">
    <property type="protein sequence ID" value="MCC2191459.1"/>
    <property type="molecule type" value="Genomic_DNA"/>
</dbReference>
<evidence type="ECO:0000256" key="1">
    <source>
        <dbReference type="SAM" id="Coils"/>
    </source>
</evidence>
<dbReference type="Proteomes" id="UP001197875">
    <property type="component" value="Unassembled WGS sequence"/>
</dbReference>
<keyword evidence="3" id="KW-0067">ATP-binding</keyword>
<evidence type="ECO:0000313" key="3">
    <source>
        <dbReference type="EMBL" id="MCC2191459.1"/>
    </source>
</evidence>
<gene>
    <name evidence="3" type="ORF">LKD71_16980</name>
</gene>
<dbReference type="InterPro" id="IPR003593">
    <property type="entry name" value="AAA+_ATPase"/>
</dbReference>
<comment type="caution">
    <text evidence="3">The sequence shown here is derived from an EMBL/GenBank/DDBJ whole genome shotgun (WGS) entry which is preliminary data.</text>
</comment>
<sequence>MKEYFISEIDIKKLYHLSDITIKLDSTKRQHLLLTGKNGSGKTSLLLEIVKYLQMVNAELDFKTLEIHSAYSDLSIGYEDLERAKRIQTYRQWFEESNGIWVVLNDYDGLKKACKDGTFIMAYFPAERKAQFLQPDGVENVILPEAYEIDHNAGNILLKYMVHLKTQQAYARNEGAEAVAEKIQQWFDRFESALRILLDEESIHLIYDYKKYNFKIQQEGRESFGFNELSDGYSSVIYMVSDLILRMDKNWLLGEEISHYDYQGIVLIDELETHLHIELQKKIFPFLTEFFPGIQFIVTTHSPYILNSVSNAKAYDLERRVEMDHLSAFSSDDLAEGYFEADAYSEELKKELEQYEELCFKKELTEEEHAKRAELRIKFKNLSAELSGAARERFEDIERRRKAND</sequence>
<name>A0AAE3J801_9FIRM</name>
<keyword evidence="3" id="KW-0547">Nucleotide-binding</keyword>
<dbReference type="InterPro" id="IPR003959">
    <property type="entry name" value="ATPase_AAA_core"/>
</dbReference>
<protein>
    <submittedName>
        <fullName evidence="3">ATP-binding protein</fullName>
    </submittedName>
</protein>
<evidence type="ECO:0000259" key="2">
    <source>
        <dbReference type="SMART" id="SM00382"/>
    </source>
</evidence>
<dbReference type="PANTHER" id="PTHR43581:SF2">
    <property type="entry name" value="EXCINUCLEASE ATPASE SUBUNIT"/>
    <property type="match status" value="1"/>
</dbReference>
<dbReference type="InterPro" id="IPR051396">
    <property type="entry name" value="Bact_Antivir_Def_Nuclease"/>
</dbReference>
<dbReference type="Gene3D" id="3.40.50.300">
    <property type="entry name" value="P-loop containing nucleotide triphosphate hydrolases"/>
    <property type="match status" value="1"/>
</dbReference>
<reference evidence="3 4" key="1">
    <citation type="submission" date="2021-10" db="EMBL/GenBank/DDBJ databases">
        <title>Anaerobic single-cell dispensing facilitates the cultivation of human gut bacteria.</title>
        <authorList>
            <person name="Afrizal A."/>
        </authorList>
    </citation>
    <scope>NUCLEOTIDE SEQUENCE [LARGE SCALE GENOMIC DNA]</scope>
    <source>
        <strain evidence="3 4">CLA-AA-H277</strain>
    </source>
</reference>
<keyword evidence="1" id="KW-0175">Coiled coil</keyword>
<organism evidence="3 4">
    <name type="scientific">Fusicatenibacter faecihominis</name>
    <dbReference type="NCBI Taxonomy" id="2881276"/>
    <lineage>
        <taxon>Bacteria</taxon>
        <taxon>Bacillati</taxon>
        <taxon>Bacillota</taxon>
        <taxon>Clostridia</taxon>
        <taxon>Lachnospirales</taxon>
        <taxon>Lachnospiraceae</taxon>
        <taxon>Fusicatenibacter</taxon>
    </lineage>
</organism>
<dbReference type="InterPro" id="IPR027417">
    <property type="entry name" value="P-loop_NTPase"/>
</dbReference>